<organism evidence="1 2">
    <name type="scientific">Cryptolaemus montrouzieri</name>
    <dbReference type="NCBI Taxonomy" id="559131"/>
    <lineage>
        <taxon>Eukaryota</taxon>
        <taxon>Metazoa</taxon>
        <taxon>Ecdysozoa</taxon>
        <taxon>Arthropoda</taxon>
        <taxon>Hexapoda</taxon>
        <taxon>Insecta</taxon>
        <taxon>Pterygota</taxon>
        <taxon>Neoptera</taxon>
        <taxon>Endopterygota</taxon>
        <taxon>Coleoptera</taxon>
        <taxon>Polyphaga</taxon>
        <taxon>Cucujiformia</taxon>
        <taxon>Coccinelloidea</taxon>
        <taxon>Coccinellidae</taxon>
        <taxon>Scymninae</taxon>
        <taxon>Scymnini</taxon>
        <taxon>Cryptolaemus</taxon>
    </lineage>
</organism>
<proteinExistence type="predicted"/>
<accession>A0ABD2MSF6</accession>
<sequence>MVAALKGKLSWMKEDRRIQNKKRDMCYTYVKVIHSELPLGLHKIEFDNSDREIREKVDKIIQSKYETQLMKLNNLIENKLKIKEINTNLSNHQFFKRFIFLTETNFTIDEAALLEKGFKHNIYPKHHTSKFEQLAIDTEICLRNVENNSSLKHLTASVIRKEHLKKLNKPKLFFI</sequence>
<reference evidence="1 2" key="1">
    <citation type="journal article" date="2021" name="BMC Biol.">
        <title>Horizontally acquired antibacterial genes associated with adaptive radiation of ladybird beetles.</title>
        <authorList>
            <person name="Li H.S."/>
            <person name="Tang X.F."/>
            <person name="Huang Y.H."/>
            <person name="Xu Z.Y."/>
            <person name="Chen M.L."/>
            <person name="Du X.Y."/>
            <person name="Qiu B.Y."/>
            <person name="Chen P.T."/>
            <person name="Zhang W."/>
            <person name="Slipinski A."/>
            <person name="Escalona H.E."/>
            <person name="Waterhouse R.M."/>
            <person name="Zwick A."/>
            <person name="Pang H."/>
        </authorList>
    </citation>
    <scope>NUCLEOTIDE SEQUENCE [LARGE SCALE GENOMIC DNA]</scope>
    <source>
        <strain evidence="1">SYSU2018</strain>
    </source>
</reference>
<evidence type="ECO:0000313" key="1">
    <source>
        <dbReference type="EMBL" id="KAL3269386.1"/>
    </source>
</evidence>
<dbReference type="AlphaFoldDB" id="A0ABD2MSF6"/>
<gene>
    <name evidence="1" type="ORF">HHI36_008456</name>
</gene>
<comment type="caution">
    <text evidence="1">The sequence shown here is derived from an EMBL/GenBank/DDBJ whole genome shotgun (WGS) entry which is preliminary data.</text>
</comment>
<dbReference type="EMBL" id="JABFTP020000021">
    <property type="protein sequence ID" value="KAL3269386.1"/>
    <property type="molecule type" value="Genomic_DNA"/>
</dbReference>
<name>A0ABD2MSF6_9CUCU</name>
<keyword evidence="2" id="KW-1185">Reference proteome</keyword>
<protein>
    <submittedName>
        <fullName evidence="1">Uncharacterized protein</fullName>
    </submittedName>
</protein>
<evidence type="ECO:0000313" key="2">
    <source>
        <dbReference type="Proteomes" id="UP001516400"/>
    </source>
</evidence>
<dbReference type="Proteomes" id="UP001516400">
    <property type="component" value="Unassembled WGS sequence"/>
</dbReference>